<dbReference type="STRING" id="212602.A0A420HEI7"/>
<sequence length="516" mass="58949">MLSRKRRSEYQLTRAGSLQCQDSQPDHTMATIYDVGSILWNWCKSFIVSGTSAASSSPVISAVSTANLQESKLSSKNRHGISHKRPKIHKYETTISKSKSLVDLRPKNVSETLDISQCDADEARRKIENFWEPNPLPWVEQSLKAERKPPTLILPSPSESFLKSQITNRRSSDPPKPDVKFERHPRRLTLGSELRFGTRFQRDIDLQASIENLLVDSTKQLALSDYKTAKNLSRAKEIKEKERQNAIIKARQRRLVRIYPHQRLVQYLNPYWEDRVCRSYTTWGEDILTTSIGGTELRIKDFKTLLDQRAWLNDEIINSYIEWIVDAANRNAQEENSRFSLKPSSIPGFIAHNSFFYETLKKRGPKSLDRLMKRKGAPGISLLEVDSIFIPICNGLHWTLGVVRPVAKTIEYFDSMGGNPSQFILLIQMWLKHQLGEAYCSEEWTTPKTACANQTNGYDCGVFVCTNAFCVAVGLDTLCYHESDMTRQRKNIAAILLNRGFTGDFAWKAQENGLSY</sequence>
<keyword evidence="2 7" id="KW-0645">Protease</keyword>
<keyword evidence="3" id="KW-0378">Hydrolase</keyword>
<name>A0A420HEI7_9PEZI</name>
<dbReference type="InterPro" id="IPR038765">
    <property type="entry name" value="Papain-like_cys_pep_sf"/>
</dbReference>
<feature type="compositionally biased region" description="Basic and acidic residues" evidence="5">
    <location>
        <begin position="170"/>
        <end position="181"/>
    </location>
</feature>
<dbReference type="GO" id="GO:0016929">
    <property type="term" value="F:deSUMOylase activity"/>
    <property type="evidence" value="ECO:0007669"/>
    <property type="project" value="TreeGrafter"/>
</dbReference>
<organism evidence="7 8">
    <name type="scientific">Erysiphe neolycopersici</name>
    <dbReference type="NCBI Taxonomy" id="212602"/>
    <lineage>
        <taxon>Eukaryota</taxon>
        <taxon>Fungi</taxon>
        <taxon>Dikarya</taxon>
        <taxon>Ascomycota</taxon>
        <taxon>Pezizomycotina</taxon>
        <taxon>Leotiomycetes</taxon>
        <taxon>Erysiphales</taxon>
        <taxon>Erysiphaceae</taxon>
        <taxon>Erysiphe</taxon>
    </lineage>
</organism>
<comment type="caution">
    <text evidence="7">The sequence shown here is derived from an EMBL/GenBank/DDBJ whole genome shotgun (WGS) entry which is preliminary data.</text>
</comment>
<proteinExistence type="inferred from homology"/>
<keyword evidence="4" id="KW-0788">Thiol protease</keyword>
<evidence type="ECO:0000256" key="1">
    <source>
        <dbReference type="ARBA" id="ARBA00005234"/>
    </source>
</evidence>
<dbReference type="GO" id="GO:0006508">
    <property type="term" value="P:proteolysis"/>
    <property type="evidence" value="ECO:0007669"/>
    <property type="project" value="UniProtKB-KW"/>
</dbReference>
<protein>
    <submittedName>
        <fullName evidence="7">Putative ulp1 protease family protein</fullName>
    </submittedName>
</protein>
<dbReference type="Pfam" id="PF02902">
    <property type="entry name" value="Peptidase_C48"/>
    <property type="match status" value="1"/>
</dbReference>
<evidence type="ECO:0000256" key="3">
    <source>
        <dbReference type="ARBA" id="ARBA00022801"/>
    </source>
</evidence>
<feature type="compositionally biased region" description="Polar residues" evidence="5">
    <location>
        <begin position="157"/>
        <end position="169"/>
    </location>
</feature>
<evidence type="ECO:0000313" key="7">
    <source>
        <dbReference type="EMBL" id="RKF55874.1"/>
    </source>
</evidence>
<evidence type="ECO:0000259" key="6">
    <source>
        <dbReference type="PROSITE" id="PS50600"/>
    </source>
</evidence>
<dbReference type="SUPFAM" id="SSF54001">
    <property type="entry name" value="Cysteine proteinases"/>
    <property type="match status" value="1"/>
</dbReference>
<dbReference type="GO" id="GO:0016926">
    <property type="term" value="P:protein desumoylation"/>
    <property type="evidence" value="ECO:0007669"/>
    <property type="project" value="TreeGrafter"/>
</dbReference>
<dbReference type="AlphaFoldDB" id="A0A420HEI7"/>
<dbReference type="PANTHER" id="PTHR12606:SF141">
    <property type="entry name" value="GH15225P-RELATED"/>
    <property type="match status" value="1"/>
</dbReference>
<feature type="region of interest" description="Disordered" evidence="5">
    <location>
        <begin position="150"/>
        <end position="181"/>
    </location>
</feature>
<dbReference type="GO" id="GO:0005634">
    <property type="term" value="C:nucleus"/>
    <property type="evidence" value="ECO:0007669"/>
    <property type="project" value="TreeGrafter"/>
</dbReference>
<dbReference type="InterPro" id="IPR003653">
    <property type="entry name" value="Peptidase_C48_C"/>
</dbReference>
<accession>A0A420HEI7</accession>
<evidence type="ECO:0000256" key="2">
    <source>
        <dbReference type="ARBA" id="ARBA00022670"/>
    </source>
</evidence>
<gene>
    <name evidence="7" type="ORF">OnM2_086026</name>
</gene>
<comment type="similarity">
    <text evidence="1">Belongs to the peptidase C48 family.</text>
</comment>
<dbReference type="Proteomes" id="UP000286134">
    <property type="component" value="Unassembled WGS sequence"/>
</dbReference>
<dbReference type="OrthoDB" id="1939479at2759"/>
<dbReference type="Gene3D" id="3.40.395.10">
    <property type="entry name" value="Adenoviral Proteinase, Chain A"/>
    <property type="match status" value="1"/>
</dbReference>
<evidence type="ECO:0000313" key="8">
    <source>
        <dbReference type="Proteomes" id="UP000286134"/>
    </source>
</evidence>
<reference evidence="7 8" key="1">
    <citation type="journal article" date="2018" name="BMC Genomics">
        <title>Comparative genome analyses reveal sequence features reflecting distinct modes of host-adaptation between dicot and monocot powdery mildew.</title>
        <authorList>
            <person name="Wu Y."/>
            <person name="Ma X."/>
            <person name="Pan Z."/>
            <person name="Kale S.D."/>
            <person name="Song Y."/>
            <person name="King H."/>
            <person name="Zhang Q."/>
            <person name="Presley C."/>
            <person name="Deng X."/>
            <person name="Wei C.I."/>
            <person name="Xiao S."/>
        </authorList>
    </citation>
    <scope>NUCLEOTIDE SEQUENCE [LARGE SCALE GENOMIC DNA]</scope>
    <source>
        <strain evidence="7">UMSG2</strain>
    </source>
</reference>
<keyword evidence="8" id="KW-1185">Reference proteome</keyword>
<dbReference type="PROSITE" id="PS50600">
    <property type="entry name" value="ULP_PROTEASE"/>
    <property type="match status" value="1"/>
</dbReference>
<dbReference type="EMBL" id="MCFK01008625">
    <property type="protein sequence ID" value="RKF55874.1"/>
    <property type="molecule type" value="Genomic_DNA"/>
</dbReference>
<evidence type="ECO:0000256" key="4">
    <source>
        <dbReference type="ARBA" id="ARBA00022807"/>
    </source>
</evidence>
<feature type="domain" description="Ubiquitin-like protease family profile" evidence="6">
    <location>
        <begin position="295"/>
        <end position="471"/>
    </location>
</feature>
<dbReference type="PANTHER" id="PTHR12606">
    <property type="entry name" value="SENTRIN/SUMO-SPECIFIC PROTEASE"/>
    <property type="match status" value="1"/>
</dbReference>
<evidence type="ECO:0000256" key="5">
    <source>
        <dbReference type="SAM" id="MobiDB-lite"/>
    </source>
</evidence>